<feature type="region of interest" description="Disordered" evidence="1">
    <location>
        <begin position="1"/>
        <end position="22"/>
    </location>
</feature>
<dbReference type="AlphaFoldDB" id="A0A3N4JEU1"/>
<gene>
    <name evidence="2" type="ORF">L873DRAFT_1845775</name>
</gene>
<feature type="compositionally biased region" description="Low complexity" evidence="1">
    <location>
        <begin position="101"/>
        <end position="113"/>
    </location>
</feature>
<keyword evidence="3" id="KW-1185">Reference proteome</keyword>
<protein>
    <submittedName>
        <fullName evidence="2">Uncharacterized protein</fullName>
    </submittedName>
</protein>
<proteinExistence type="predicted"/>
<sequence length="220" mass="23306">MATIIVAPLGSAQPLSPPSGPKICTHCQRKKPAEDYVKPGTSEVLKTCNACRQGRAAARARDGTKRKRKTRSSGGSPQSRRKTEHSPGRASSNTSSKQAVQQQNLSPSLQSSSSPPPAKSEHQEATAPPPSTTNPQAAPPPPTPLSASSDSSRVRAETINFVASLSRLAQLVSSATEVLGDERLMALADEIHHDWKVDEMATFVDGFLKGAAGPSHDRAW</sequence>
<accession>A0A3N4JEU1</accession>
<feature type="region of interest" description="Disordered" evidence="1">
    <location>
        <begin position="48"/>
        <end position="154"/>
    </location>
</feature>
<dbReference type="Proteomes" id="UP000276215">
    <property type="component" value="Unassembled WGS sequence"/>
</dbReference>
<feature type="compositionally biased region" description="Pro residues" evidence="1">
    <location>
        <begin position="127"/>
        <end position="144"/>
    </location>
</feature>
<name>A0A3N4JEU1_9PEZI</name>
<dbReference type="EMBL" id="ML120421">
    <property type="protein sequence ID" value="RPA95807.1"/>
    <property type="molecule type" value="Genomic_DNA"/>
</dbReference>
<dbReference type="OrthoDB" id="5430897at2759"/>
<evidence type="ECO:0000256" key="1">
    <source>
        <dbReference type="SAM" id="MobiDB-lite"/>
    </source>
</evidence>
<evidence type="ECO:0000313" key="3">
    <source>
        <dbReference type="Proteomes" id="UP000276215"/>
    </source>
</evidence>
<feature type="compositionally biased region" description="Polar residues" evidence="1">
    <location>
        <begin position="89"/>
        <end position="100"/>
    </location>
</feature>
<reference evidence="2 3" key="1">
    <citation type="journal article" date="2018" name="Nat. Ecol. Evol.">
        <title>Pezizomycetes genomes reveal the molecular basis of ectomycorrhizal truffle lifestyle.</title>
        <authorList>
            <person name="Murat C."/>
            <person name="Payen T."/>
            <person name="Noel B."/>
            <person name="Kuo A."/>
            <person name="Morin E."/>
            <person name="Chen J."/>
            <person name="Kohler A."/>
            <person name="Krizsan K."/>
            <person name="Balestrini R."/>
            <person name="Da Silva C."/>
            <person name="Montanini B."/>
            <person name="Hainaut M."/>
            <person name="Levati E."/>
            <person name="Barry K.W."/>
            <person name="Belfiori B."/>
            <person name="Cichocki N."/>
            <person name="Clum A."/>
            <person name="Dockter R.B."/>
            <person name="Fauchery L."/>
            <person name="Guy J."/>
            <person name="Iotti M."/>
            <person name="Le Tacon F."/>
            <person name="Lindquist E.A."/>
            <person name="Lipzen A."/>
            <person name="Malagnac F."/>
            <person name="Mello A."/>
            <person name="Molinier V."/>
            <person name="Miyauchi S."/>
            <person name="Poulain J."/>
            <person name="Riccioni C."/>
            <person name="Rubini A."/>
            <person name="Sitrit Y."/>
            <person name="Splivallo R."/>
            <person name="Traeger S."/>
            <person name="Wang M."/>
            <person name="Zifcakova L."/>
            <person name="Wipf D."/>
            <person name="Zambonelli A."/>
            <person name="Paolocci F."/>
            <person name="Nowrousian M."/>
            <person name="Ottonello S."/>
            <person name="Baldrian P."/>
            <person name="Spatafora J.W."/>
            <person name="Henrissat B."/>
            <person name="Nagy L.G."/>
            <person name="Aury J.M."/>
            <person name="Wincker P."/>
            <person name="Grigoriev I.V."/>
            <person name="Bonfante P."/>
            <person name="Martin F.M."/>
        </authorList>
    </citation>
    <scope>NUCLEOTIDE SEQUENCE [LARGE SCALE GENOMIC DNA]</scope>
    <source>
        <strain evidence="2 3">120613-1</strain>
    </source>
</reference>
<evidence type="ECO:0000313" key="2">
    <source>
        <dbReference type="EMBL" id="RPA95807.1"/>
    </source>
</evidence>
<organism evidence="2 3">
    <name type="scientific">Choiromyces venosus 120613-1</name>
    <dbReference type="NCBI Taxonomy" id="1336337"/>
    <lineage>
        <taxon>Eukaryota</taxon>
        <taxon>Fungi</taxon>
        <taxon>Dikarya</taxon>
        <taxon>Ascomycota</taxon>
        <taxon>Pezizomycotina</taxon>
        <taxon>Pezizomycetes</taxon>
        <taxon>Pezizales</taxon>
        <taxon>Tuberaceae</taxon>
        <taxon>Choiromyces</taxon>
    </lineage>
</organism>